<keyword evidence="11" id="KW-0902">Two-component regulatory system</keyword>
<dbReference type="CDD" id="cd00075">
    <property type="entry name" value="HATPase"/>
    <property type="match status" value="1"/>
</dbReference>
<dbReference type="PROSITE" id="PS50109">
    <property type="entry name" value="HIS_KIN"/>
    <property type="match status" value="1"/>
</dbReference>
<keyword evidence="8" id="KW-0418">Kinase</keyword>
<dbReference type="InterPro" id="IPR003661">
    <property type="entry name" value="HisK_dim/P_dom"/>
</dbReference>
<dbReference type="InterPro" id="IPR004358">
    <property type="entry name" value="Sig_transdc_His_kin-like_C"/>
</dbReference>
<organism evidence="15 16">
    <name type="scientific">Pseudoalteromonas ulvae</name>
    <dbReference type="NCBI Taxonomy" id="107327"/>
    <lineage>
        <taxon>Bacteria</taxon>
        <taxon>Pseudomonadati</taxon>
        <taxon>Pseudomonadota</taxon>
        <taxon>Gammaproteobacteria</taxon>
        <taxon>Alteromonadales</taxon>
        <taxon>Pseudoalteromonadaceae</taxon>
        <taxon>Pseudoalteromonas</taxon>
    </lineage>
</organism>
<dbReference type="InterPro" id="IPR005467">
    <property type="entry name" value="His_kinase_dom"/>
</dbReference>
<evidence type="ECO:0000256" key="3">
    <source>
        <dbReference type="ARBA" id="ARBA00012438"/>
    </source>
</evidence>
<dbReference type="Proteomes" id="UP000194841">
    <property type="component" value="Unassembled WGS sequence"/>
</dbReference>
<keyword evidence="4" id="KW-0597">Phosphoprotein</keyword>
<dbReference type="GO" id="GO:0005886">
    <property type="term" value="C:plasma membrane"/>
    <property type="evidence" value="ECO:0007669"/>
    <property type="project" value="TreeGrafter"/>
</dbReference>
<dbReference type="PANTHER" id="PTHR45436">
    <property type="entry name" value="SENSOR HISTIDINE KINASE YKOH"/>
    <property type="match status" value="1"/>
</dbReference>
<evidence type="ECO:0000256" key="6">
    <source>
        <dbReference type="ARBA" id="ARBA00022692"/>
    </source>
</evidence>
<keyword evidence="6 13" id="KW-0812">Transmembrane</keyword>
<dbReference type="SMART" id="SM00387">
    <property type="entry name" value="HATPase_c"/>
    <property type="match status" value="1"/>
</dbReference>
<dbReference type="InterPro" id="IPR003594">
    <property type="entry name" value="HATPase_dom"/>
</dbReference>
<dbReference type="PANTHER" id="PTHR45436:SF14">
    <property type="entry name" value="SENSOR PROTEIN QSEC"/>
    <property type="match status" value="1"/>
</dbReference>
<evidence type="ECO:0000256" key="7">
    <source>
        <dbReference type="ARBA" id="ARBA00022741"/>
    </source>
</evidence>
<dbReference type="SUPFAM" id="SSF55874">
    <property type="entry name" value="ATPase domain of HSP90 chaperone/DNA topoisomerase II/histidine kinase"/>
    <property type="match status" value="1"/>
</dbReference>
<evidence type="ECO:0000313" key="15">
    <source>
        <dbReference type="EMBL" id="OUL58237.1"/>
    </source>
</evidence>
<evidence type="ECO:0000256" key="1">
    <source>
        <dbReference type="ARBA" id="ARBA00000085"/>
    </source>
</evidence>
<comment type="subcellular location">
    <subcellularLocation>
        <location evidence="2">Membrane</location>
        <topology evidence="2">Multi-pass membrane protein</topology>
    </subcellularLocation>
</comment>
<dbReference type="EMBL" id="MWPV01000002">
    <property type="protein sequence ID" value="OUL58237.1"/>
    <property type="molecule type" value="Genomic_DNA"/>
</dbReference>
<dbReference type="SMART" id="SM00388">
    <property type="entry name" value="HisKA"/>
    <property type="match status" value="1"/>
</dbReference>
<evidence type="ECO:0000256" key="2">
    <source>
        <dbReference type="ARBA" id="ARBA00004141"/>
    </source>
</evidence>
<evidence type="ECO:0000259" key="14">
    <source>
        <dbReference type="PROSITE" id="PS50109"/>
    </source>
</evidence>
<dbReference type="Gene3D" id="1.10.287.130">
    <property type="match status" value="1"/>
</dbReference>
<evidence type="ECO:0000256" key="8">
    <source>
        <dbReference type="ARBA" id="ARBA00022777"/>
    </source>
</evidence>
<keyword evidence="12 13" id="KW-0472">Membrane</keyword>
<keyword evidence="5" id="KW-0808">Transferase</keyword>
<evidence type="ECO:0000256" key="9">
    <source>
        <dbReference type="ARBA" id="ARBA00022840"/>
    </source>
</evidence>
<comment type="catalytic activity">
    <reaction evidence="1">
        <text>ATP + protein L-histidine = ADP + protein N-phospho-L-histidine.</text>
        <dbReference type="EC" id="2.7.13.3"/>
    </reaction>
</comment>
<dbReference type="Pfam" id="PF02518">
    <property type="entry name" value="HATPase_c"/>
    <property type="match status" value="1"/>
</dbReference>
<dbReference type="OrthoDB" id="9809766at2"/>
<dbReference type="InterPro" id="IPR036097">
    <property type="entry name" value="HisK_dim/P_sf"/>
</dbReference>
<dbReference type="RefSeq" id="WP_086743545.1">
    <property type="nucleotide sequence ID" value="NZ_MWPV01000002.1"/>
</dbReference>
<proteinExistence type="predicted"/>
<dbReference type="GO" id="GO:0005524">
    <property type="term" value="F:ATP binding"/>
    <property type="evidence" value="ECO:0007669"/>
    <property type="project" value="UniProtKB-KW"/>
</dbReference>
<dbReference type="CDD" id="cd00082">
    <property type="entry name" value="HisKA"/>
    <property type="match status" value="1"/>
</dbReference>
<feature type="domain" description="Histidine kinase" evidence="14">
    <location>
        <begin position="224"/>
        <end position="437"/>
    </location>
</feature>
<feature type="transmembrane region" description="Helical" evidence="13">
    <location>
        <begin position="140"/>
        <end position="163"/>
    </location>
</feature>
<evidence type="ECO:0000313" key="16">
    <source>
        <dbReference type="Proteomes" id="UP000194841"/>
    </source>
</evidence>
<comment type="caution">
    <text evidence="15">The sequence shown here is derived from an EMBL/GenBank/DDBJ whole genome shotgun (WGS) entry which is preliminary data.</text>
</comment>
<sequence>MSLRAHLIMVLLASIVLVCFGAAIAGYKSSMQQADELFDQELVSLARAMNPLVGSVHGPMLEQASVQFNNYAIQIWVNEKLMLNLVPASQRKKPIVAFKAGFAHSNFAGQRWRTFSHHQDNAWILVAQPQRYRFELAENMTLAAVTPLILSMPLLALMISILVKHSLNPLIRLADKLQTKQADDFSAVTLSRDSFELRPVVETLNRLLERVQGAFLREKHFASDAAHELRTPLSILKISMHNLMSEQGDPKENLQALEQGVQRMSHVVEQMMLLNRTHPEQFKNQFQLVALKGLIRESIETLYPQVLEKNHDLSFEGEDVVLPVDRFTFMTLLQNLIGNSIKYTPDNGQIHISLKQTTQRVTLKIEDSGPGIPTEERTRIFDRFYRVGGDGHHSNVIGCGLGLAIVKHIITLYHAQITLYESDLGGLAITVCFKNSQLVEEVKGD</sequence>
<accession>A0A244CRI6</accession>
<keyword evidence="16" id="KW-1185">Reference proteome</keyword>
<dbReference type="GO" id="GO:0000155">
    <property type="term" value="F:phosphorelay sensor kinase activity"/>
    <property type="evidence" value="ECO:0007669"/>
    <property type="project" value="InterPro"/>
</dbReference>
<evidence type="ECO:0000256" key="12">
    <source>
        <dbReference type="ARBA" id="ARBA00023136"/>
    </source>
</evidence>
<dbReference type="PRINTS" id="PR00344">
    <property type="entry name" value="BCTRLSENSOR"/>
</dbReference>
<reference evidence="15 16" key="1">
    <citation type="submission" date="2017-02" db="EMBL/GenBank/DDBJ databases">
        <title>Pseudoalteromonas ulvae TC14 Genome.</title>
        <authorList>
            <person name="Molmeret M."/>
        </authorList>
    </citation>
    <scope>NUCLEOTIDE SEQUENCE [LARGE SCALE GENOMIC DNA]</scope>
    <source>
        <strain evidence="15">TC14</strain>
    </source>
</reference>
<feature type="transmembrane region" description="Helical" evidence="13">
    <location>
        <begin position="6"/>
        <end position="27"/>
    </location>
</feature>
<dbReference type="InterPro" id="IPR050428">
    <property type="entry name" value="TCS_sensor_his_kinase"/>
</dbReference>
<dbReference type="Pfam" id="PF00512">
    <property type="entry name" value="HisKA"/>
    <property type="match status" value="1"/>
</dbReference>
<evidence type="ECO:0000256" key="10">
    <source>
        <dbReference type="ARBA" id="ARBA00022989"/>
    </source>
</evidence>
<protein>
    <recommendedName>
        <fullName evidence="3">histidine kinase</fullName>
        <ecNumber evidence="3">2.7.13.3</ecNumber>
    </recommendedName>
</protein>
<evidence type="ECO:0000256" key="11">
    <source>
        <dbReference type="ARBA" id="ARBA00023012"/>
    </source>
</evidence>
<evidence type="ECO:0000256" key="13">
    <source>
        <dbReference type="SAM" id="Phobius"/>
    </source>
</evidence>
<keyword evidence="10 13" id="KW-1133">Transmembrane helix</keyword>
<evidence type="ECO:0000256" key="4">
    <source>
        <dbReference type="ARBA" id="ARBA00022553"/>
    </source>
</evidence>
<dbReference type="AlphaFoldDB" id="A0A244CRI6"/>
<evidence type="ECO:0000256" key="5">
    <source>
        <dbReference type="ARBA" id="ARBA00022679"/>
    </source>
</evidence>
<keyword evidence="9" id="KW-0067">ATP-binding</keyword>
<gene>
    <name evidence="15" type="ORF">B1199_07750</name>
</gene>
<dbReference type="EC" id="2.7.13.3" evidence="3"/>
<dbReference type="Gene3D" id="3.30.565.10">
    <property type="entry name" value="Histidine kinase-like ATPase, C-terminal domain"/>
    <property type="match status" value="1"/>
</dbReference>
<dbReference type="SUPFAM" id="SSF47384">
    <property type="entry name" value="Homodimeric domain of signal transducing histidine kinase"/>
    <property type="match status" value="1"/>
</dbReference>
<dbReference type="InterPro" id="IPR036890">
    <property type="entry name" value="HATPase_C_sf"/>
</dbReference>
<keyword evidence="7" id="KW-0547">Nucleotide-binding</keyword>
<name>A0A244CRI6_PSEDV</name>